<dbReference type="AlphaFoldDB" id="A0AAC8Q8V2"/>
<keyword evidence="3" id="KW-0418">Kinase</keyword>
<proteinExistence type="predicted"/>
<dbReference type="Proteomes" id="UP000035579">
    <property type="component" value="Chromosome"/>
</dbReference>
<dbReference type="CDD" id="cd00038">
    <property type="entry name" value="CAP_ED"/>
    <property type="match status" value="2"/>
</dbReference>
<dbReference type="Gene3D" id="2.60.120.10">
    <property type="entry name" value="Jelly Rolls"/>
    <property type="match status" value="2"/>
</dbReference>
<evidence type="ECO:0000313" key="3">
    <source>
        <dbReference type="EMBL" id="REG22923.1"/>
    </source>
</evidence>
<evidence type="ECO:0000259" key="1">
    <source>
        <dbReference type="PROSITE" id="PS50042"/>
    </source>
</evidence>
<gene>
    <name evidence="2" type="ORF">AA314_04828</name>
    <name evidence="3" type="ORF">ATI61_118128</name>
</gene>
<dbReference type="PRINTS" id="PR00103">
    <property type="entry name" value="CAMPKINASE"/>
</dbReference>
<name>A0AAC8Q8V2_9BACT</name>
<feature type="domain" description="Cyclic nucleotide-binding" evidence="1">
    <location>
        <begin position="85"/>
        <end position="188"/>
    </location>
</feature>
<dbReference type="PROSITE" id="PS50042">
    <property type="entry name" value="CNMP_BINDING_3"/>
    <property type="match status" value="2"/>
</dbReference>
<dbReference type="EMBL" id="QUMU01000018">
    <property type="protein sequence ID" value="REG22923.1"/>
    <property type="molecule type" value="Genomic_DNA"/>
</dbReference>
<dbReference type="GO" id="GO:0016301">
    <property type="term" value="F:kinase activity"/>
    <property type="evidence" value="ECO:0007669"/>
    <property type="project" value="UniProtKB-KW"/>
</dbReference>
<evidence type="ECO:0000313" key="4">
    <source>
        <dbReference type="Proteomes" id="UP000035579"/>
    </source>
</evidence>
<accession>A0AAC8Q8V2</accession>
<organism evidence="2 4">
    <name type="scientific">Archangium gephyra</name>
    <dbReference type="NCBI Taxonomy" id="48"/>
    <lineage>
        <taxon>Bacteria</taxon>
        <taxon>Pseudomonadati</taxon>
        <taxon>Myxococcota</taxon>
        <taxon>Myxococcia</taxon>
        <taxon>Myxococcales</taxon>
        <taxon>Cystobacterineae</taxon>
        <taxon>Archangiaceae</taxon>
        <taxon>Archangium</taxon>
    </lineage>
</organism>
<dbReference type="SUPFAM" id="SSF51206">
    <property type="entry name" value="cAMP-binding domain-like"/>
    <property type="match status" value="2"/>
</dbReference>
<reference evidence="2 4" key="1">
    <citation type="submission" date="2015-05" db="EMBL/GenBank/DDBJ databases">
        <title>Genome assembly of Archangium gephyra DSM 2261.</title>
        <authorList>
            <person name="Sharma G."/>
            <person name="Subramanian S."/>
        </authorList>
    </citation>
    <scope>NUCLEOTIDE SEQUENCE [LARGE SCALE GENOMIC DNA]</scope>
    <source>
        <strain evidence="2 4">DSM 2261</strain>
    </source>
</reference>
<dbReference type="EMBL" id="CP011509">
    <property type="protein sequence ID" value="AKJ03202.1"/>
    <property type="molecule type" value="Genomic_DNA"/>
</dbReference>
<dbReference type="SMART" id="SM00100">
    <property type="entry name" value="cNMP"/>
    <property type="match status" value="2"/>
</dbReference>
<protein>
    <submittedName>
        <fullName evidence="2">cAMP-binding protein</fullName>
    </submittedName>
    <submittedName>
        <fullName evidence="3">cAMP-dependent protein kinase regulator</fullName>
    </submittedName>
</protein>
<dbReference type="InterPro" id="IPR000595">
    <property type="entry name" value="cNMP-bd_dom"/>
</dbReference>
<evidence type="ECO:0000313" key="5">
    <source>
        <dbReference type="Proteomes" id="UP000256345"/>
    </source>
</evidence>
<dbReference type="PANTHER" id="PTHR23011:SF28">
    <property type="entry name" value="CYCLIC NUCLEOTIDE-BINDING DOMAIN CONTAINING PROTEIN"/>
    <property type="match status" value="1"/>
</dbReference>
<reference evidence="3 5" key="2">
    <citation type="submission" date="2018-08" db="EMBL/GenBank/DDBJ databases">
        <title>Genomic Encyclopedia of Archaeal and Bacterial Type Strains, Phase II (KMG-II): from individual species to whole genera.</title>
        <authorList>
            <person name="Goeker M."/>
        </authorList>
    </citation>
    <scope>NUCLEOTIDE SEQUENCE [LARGE SCALE GENOMIC DNA]</scope>
    <source>
        <strain evidence="3 5">DSM 2261</strain>
    </source>
</reference>
<sequence length="356" mass="39152">MLEGYEQLAELWARQGLLVRAIALCKVILRLDPAHEPARRLLAELDARRVDPSAPPGPAVPRARFLEAAAEKVSPEAEAVPRASLLSRVGPRELLSMMETLQPRVFQAGENIVEEGQPGSSMFAIVEGSVEVVRTLKSGRRRTVAFLGEGEFFGEMSLLASTPRFATVRAFERTAVLELTREQLEALLQTHPSVEDVLQGFHRERLLEDVLRGNPLFRSLGSEQREALARDFQICTRPAGTLLIEQGREVDALYLLLRGRCQVLHRHPDGSQVPLRTLGEGDMFGEIALMLGLAATATVCTDSPCVLLRLDWGSCERHLLSDPGVCEALSRLGNERLLSSAGLYWEPGPRGGTPRA</sequence>
<dbReference type="InterPro" id="IPR014710">
    <property type="entry name" value="RmlC-like_jellyroll"/>
</dbReference>
<dbReference type="InterPro" id="IPR018490">
    <property type="entry name" value="cNMP-bd_dom_sf"/>
</dbReference>
<keyword evidence="3" id="KW-0808">Transferase</keyword>
<dbReference type="PANTHER" id="PTHR23011">
    <property type="entry name" value="CYCLIC NUCLEOTIDE-BINDING DOMAIN CONTAINING PROTEIN"/>
    <property type="match status" value="1"/>
</dbReference>
<dbReference type="Proteomes" id="UP000256345">
    <property type="component" value="Unassembled WGS sequence"/>
</dbReference>
<keyword evidence="5" id="KW-1185">Reference proteome</keyword>
<feature type="domain" description="Cyclic nucleotide-binding" evidence="1">
    <location>
        <begin position="216"/>
        <end position="319"/>
    </location>
</feature>
<evidence type="ECO:0000313" key="2">
    <source>
        <dbReference type="EMBL" id="AKJ03202.1"/>
    </source>
</evidence>
<dbReference type="KEGG" id="age:AA314_04828"/>
<dbReference type="Pfam" id="PF00027">
    <property type="entry name" value="cNMP_binding"/>
    <property type="match status" value="2"/>
</dbReference>